<feature type="compositionally biased region" description="Basic and acidic residues" evidence="2">
    <location>
        <begin position="7"/>
        <end position="23"/>
    </location>
</feature>
<dbReference type="SUPFAM" id="SSF160544">
    <property type="entry name" value="EscU C-terminal domain-like"/>
    <property type="match status" value="1"/>
</dbReference>
<feature type="region of interest" description="Disordered" evidence="2">
    <location>
        <begin position="1"/>
        <end position="23"/>
    </location>
</feature>
<dbReference type="RefSeq" id="WP_080621183.1">
    <property type="nucleotide sequence ID" value="NZ_CAWMZI010000001.1"/>
</dbReference>
<keyword evidence="4" id="KW-0282">Flagellum</keyword>
<keyword evidence="3" id="KW-0812">Transmembrane</keyword>
<keyword evidence="3" id="KW-0472">Membrane</keyword>
<evidence type="ECO:0000256" key="1">
    <source>
        <dbReference type="ARBA" id="ARBA00010690"/>
    </source>
</evidence>
<sequence>MSEDSDDKQYDASEQKLRRAREKGDIARSPELPAALMYVGLWLGLAFAAAWAVPSWVRMGARAMGAEPWPEARGQSVMDLARQMAVGAAGGLLAFVAIVALPILAGLVVQRQILFTPEKLLPDLNRINPFKNAAQKFGASGLVTFAVSLAKVGFLGVGGWMLYASLLGRIMSAEGMGDAQWVAGLGRVLDQAVLLALGIGCVFAAVDMLWKRMEYLRRQRMSRQEMQDEHKESEGDPHFKAARRQKGVDIVMNAMLADVEKADVVIVNPTHYAVALEWKRGSGRAPVCLAKGVDEVARRIRERAGEHKVPIWSDPPAARAIHATVEIGEEIRTEHFAPVAAAIRFAEAMRKKARAGWGAAPVSGGPR</sequence>
<protein>
    <submittedName>
        <fullName evidence="4">Flagellar biosynthesis protein FlhB</fullName>
    </submittedName>
</protein>
<keyword evidence="4" id="KW-0969">Cilium</keyword>
<name>A0A1V0GRL1_9RHOB</name>
<feature type="transmembrane region" description="Helical" evidence="3">
    <location>
        <begin position="35"/>
        <end position="53"/>
    </location>
</feature>
<dbReference type="Gene3D" id="3.40.1690.10">
    <property type="entry name" value="secretion proteins EscU"/>
    <property type="match status" value="1"/>
</dbReference>
<dbReference type="PRINTS" id="PR00950">
    <property type="entry name" value="TYPE3IMSPROT"/>
</dbReference>
<evidence type="ECO:0000313" key="4">
    <source>
        <dbReference type="EMBL" id="ARC36497.1"/>
    </source>
</evidence>
<dbReference type="eggNOG" id="COG1377">
    <property type="taxonomic scope" value="Bacteria"/>
</dbReference>
<gene>
    <name evidence="4" type="ORF">A6J80_08995</name>
</gene>
<dbReference type="GO" id="GO:0009306">
    <property type="term" value="P:protein secretion"/>
    <property type="evidence" value="ECO:0007669"/>
    <property type="project" value="InterPro"/>
</dbReference>
<evidence type="ECO:0000256" key="3">
    <source>
        <dbReference type="SAM" id="Phobius"/>
    </source>
</evidence>
<organism evidence="4 5">
    <name type="scientific">Paracoccus yeei</name>
    <dbReference type="NCBI Taxonomy" id="147645"/>
    <lineage>
        <taxon>Bacteria</taxon>
        <taxon>Pseudomonadati</taxon>
        <taxon>Pseudomonadota</taxon>
        <taxon>Alphaproteobacteria</taxon>
        <taxon>Rhodobacterales</taxon>
        <taxon>Paracoccaceae</taxon>
        <taxon>Paracoccus</taxon>
    </lineage>
</organism>
<dbReference type="Proteomes" id="UP000191257">
    <property type="component" value="Chromosome"/>
</dbReference>
<dbReference type="Pfam" id="PF01312">
    <property type="entry name" value="Bac_export_2"/>
    <property type="match status" value="1"/>
</dbReference>
<dbReference type="EMBL" id="CP020442">
    <property type="protein sequence ID" value="ARC36497.1"/>
    <property type="molecule type" value="Genomic_DNA"/>
</dbReference>
<evidence type="ECO:0000256" key="2">
    <source>
        <dbReference type="SAM" id="MobiDB-lite"/>
    </source>
</evidence>
<feature type="transmembrane region" description="Helical" evidence="3">
    <location>
        <begin position="84"/>
        <end position="109"/>
    </location>
</feature>
<comment type="similarity">
    <text evidence="1">Belongs to the type III secretion exporter family.</text>
</comment>
<accession>A0A1V0GRL1</accession>
<reference evidence="4" key="1">
    <citation type="submission" date="2017-12" db="EMBL/GenBank/DDBJ databases">
        <title>FDA dAtabase for Regulatory Grade micrObial Sequences (FDA-ARGOS): Supporting development and validation of Infectious Disease Dx tests.</title>
        <authorList>
            <person name="Campos J."/>
            <person name="Goldberg B."/>
            <person name="Tallon L."/>
            <person name="Sadzewicz L."/>
            <person name="Sengamalay N."/>
            <person name="Ott S."/>
            <person name="Godinez A."/>
            <person name="Nagaraj S."/>
            <person name="Vyas G."/>
            <person name="Aluvathingal J."/>
            <person name="Nadendla S."/>
            <person name="Geyer C."/>
            <person name="Nandy P."/>
            <person name="Hobson J."/>
            <person name="Sichtig H."/>
        </authorList>
    </citation>
    <scope>NUCLEOTIDE SEQUENCE</scope>
    <source>
        <strain evidence="4">FDAARGOS_252</strain>
    </source>
</reference>
<evidence type="ECO:0000313" key="5">
    <source>
        <dbReference type="Proteomes" id="UP000191257"/>
    </source>
</evidence>
<keyword evidence="5" id="KW-1185">Reference proteome</keyword>
<dbReference type="KEGG" id="pye:A6J80_08995"/>
<dbReference type="AlphaFoldDB" id="A0A1V0GRL1"/>
<keyword evidence="3" id="KW-1133">Transmembrane helix</keyword>
<dbReference type="PANTHER" id="PTHR30531:SF12">
    <property type="entry name" value="FLAGELLAR BIOSYNTHETIC PROTEIN FLHB"/>
    <property type="match status" value="1"/>
</dbReference>
<proteinExistence type="inferred from homology"/>
<feature type="transmembrane region" description="Helical" evidence="3">
    <location>
        <begin position="141"/>
        <end position="163"/>
    </location>
</feature>
<dbReference type="InterPro" id="IPR006135">
    <property type="entry name" value="T3SS_substrate_exporter"/>
</dbReference>
<dbReference type="Gene3D" id="6.10.250.2080">
    <property type="match status" value="1"/>
</dbReference>
<feature type="transmembrane region" description="Helical" evidence="3">
    <location>
        <begin position="192"/>
        <end position="210"/>
    </location>
</feature>
<keyword evidence="4" id="KW-0966">Cell projection</keyword>
<dbReference type="STRING" id="147645.A6J80_08995"/>
<dbReference type="GO" id="GO:0005886">
    <property type="term" value="C:plasma membrane"/>
    <property type="evidence" value="ECO:0007669"/>
    <property type="project" value="TreeGrafter"/>
</dbReference>
<dbReference type="PANTHER" id="PTHR30531">
    <property type="entry name" value="FLAGELLAR BIOSYNTHETIC PROTEIN FLHB"/>
    <property type="match status" value="1"/>
</dbReference>
<dbReference type="InterPro" id="IPR029025">
    <property type="entry name" value="T3SS_substrate_exporter_C"/>
</dbReference>